<feature type="domain" description="YdhG-like" evidence="1">
    <location>
        <begin position="14"/>
        <end position="106"/>
    </location>
</feature>
<dbReference type="Pfam" id="PF08818">
    <property type="entry name" value="DUF1801"/>
    <property type="match status" value="1"/>
</dbReference>
<keyword evidence="3" id="KW-1185">Reference proteome</keyword>
<dbReference type="Proteomes" id="UP000481327">
    <property type="component" value="Unassembled WGS sequence"/>
</dbReference>
<dbReference type="EMBL" id="WIOL01000002">
    <property type="protein sequence ID" value="MQT17127.1"/>
    <property type="molecule type" value="Genomic_DNA"/>
</dbReference>
<reference evidence="2 3" key="1">
    <citation type="submission" date="2019-09" db="EMBL/GenBank/DDBJ databases">
        <title>Polymorphobacter sp. isolated from a lake in China.</title>
        <authorList>
            <person name="Liu Z."/>
        </authorList>
    </citation>
    <scope>NUCLEOTIDE SEQUENCE [LARGE SCALE GENOMIC DNA]</scope>
    <source>
        <strain evidence="2 3">D40P</strain>
    </source>
</reference>
<dbReference type="OrthoDB" id="9811812at2"/>
<evidence type="ECO:0000313" key="2">
    <source>
        <dbReference type="EMBL" id="MQT17127.1"/>
    </source>
</evidence>
<dbReference type="RefSeq" id="WP_152577547.1">
    <property type="nucleotide sequence ID" value="NZ_JAATJI010000001.1"/>
</dbReference>
<protein>
    <submittedName>
        <fullName evidence="2">DUF1801 domain-containing protein</fullName>
    </submittedName>
</protein>
<dbReference type="InterPro" id="IPR014922">
    <property type="entry name" value="YdhG-like"/>
</dbReference>
<organism evidence="2 3">
    <name type="scientific">Sandarakinorhabdus fusca</name>
    <dbReference type="NCBI Taxonomy" id="1439888"/>
    <lineage>
        <taxon>Bacteria</taxon>
        <taxon>Pseudomonadati</taxon>
        <taxon>Pseudomonadota</taxon>
        <taxon>Alphaproteobacteria</taxon>
        <taxon>Sphingomonadales</taxon>
        <taxon>Sphingosinicellaceae</taxon>
        <taxon>Sandarakinorhabdus</taxon>
    </lineage>
</organism>
<proteinExistence type="predicted"/>
<accession>A0A7C9LG19</accession>
<dbReference type="Gene3D" id="3.90.1150.200">
    <property type="match status" value="1"/>
</dbReference>
<comment type="caution">
    <text evidence="2">The sequence shown here is derived from an EMBL/GenBank/DDBJ whole genome shotgun (WGS) entry which is preliminary data.</text>
</comment>
<evidence type="ECO:0000259" key="1">
    <source>
        <dbReference type="Pfam" id="PF08818"/>
    </source>
</evidence>
<sequence length="109" mass="11839">MTVDDYLEALPPARRERVTALRALIHQAVPDVSERIEWRMPVFGRGDRWVGVASQKSYISVYLGCEDAAAGVLATDPGLKGGKACVNIPDRVDVPLAALLPAIRKRLSA</sequence>
<name>A0A7C9LG19_9SPHN</name>
<gene>
    <name evidence="2" type="ORF">F3168_07615</name>
</gene>
<dbReference type="AlphaFoldDB" id="A0A7C9LG19"/>
<evidence type="ECO:0000313" key="3">
    <source>
        <dbReference type="Proteomes" id="UP000481327"/>
    </source>
</evidence>
<dbReference type="SUPFAM" id="SSF159888">
    <property type="entry name" value="YdhG-like"/>
    <property type="match status" value="1"/>
</dbReference>